<dbReference type="PROSITE" id="PS50162">
    <property type="entry name" value="RECA_2"/>
    <property type="match status" value="1"/>
</dbReference>
<evidence type="ECO:0000256" key="4">
    <source>
        <dbReference type="ARBA" id="ARBA00023172"/>
    </source>
</evidence>
<dbReference type="Pfam" id="PF00154">
    <property type="entry name" value="RecA_N"/>
    <property type="match status" value="1"/>
</dbReference>
<gene>
    <name evidence="6" type="ORF">LCGC14_0735230</name>
</gene>
<dbReference type="InterPro" id="IPR049428">
    <property type="entry name" value="RecA-like_N"/>
</dbReference>
<dbReference type="PRINTS" id="PR00142">
    <property type="entry name" value="RECA"/>
</dbReference>
<keyword evidence="3" id="KW-0067">ATP-binding</keyword>
<comment type="caution">
    <text evidence="6">The sequence shown here is derived from an EMBL/GenBank/DDBJ whole genome shotgun (WGS) entry which is preliminary data.</text>
</comment>
<dbReference type="SUPFAM" id="SSF52540">
    <property type="entry name" value="P-loop containing nucleoside triphosphate hydrolases"/>
    <property type="match status" value="1"/>
</dbReference>
<dbReference type="GO" id="GO:0140664">
    <property type="term" value="F:ATP-dependent DNA damage sensor activity"/>
    <property type="evidence" value="ECO:0007669"/>
    <property type="project" value="InterPro"/>
</dbReference>
<dbReference type="InterPro" id="IPR020588">
    <property type="entry name" value="RecA_ATP-bd"/>
</dbReference>
<evidence type="ECO:0000259" key="5">
    <source>
        <dbReference type="PROSITE" id="PS50162"/>
    </source>
</evidence>
<keyword evidence="2" id="KW-0547">Nucleotide-binding</keyword>
<evidence type="ECO:0000256" key="2">
    <source>
        <dbReference type="ARBA" id="ARBA00022741"/>
    </source>
</evidence>
<dbReference type="GO" id="GO:0006310">
    <property type="term" value="P:DNA recombination"/>
    <property type="evidence" value="ECO:0007669"/>
    <property type="project" value="UniProtKB-KW"/>
</dbReference>
<dbReference type="InterPro" id="IPR027417">
    <property type="entry name" value="P-loop_NTPase"/>
</dbReference>
<dbReference type="AlphaFoldDB" id="A0A0F9TFK3"/>
<dbReference type="PANTHER" id="PTHR45900">
    <property type="entry name" value="RECA"/>
    <property type="match status" value="1"/>
</dbReference>
<name>A0A0F9TFK3_9ZZZZ</name>
<dbReference type="GO" id="GO:0006281">
    <property type="term" value="P:DNA repair"/>
    <property type="evidence" value="ECO:0007669"/>
    <property type="project" value="InterPro"/>
</dbReference>
<evidence type="ECO:0000313" key="6">
    <source>
        <dbReference type="EMBL" id="KKN40243.1"/>
    </source>
</evidence>
<dbReference type="GO" id="GO:0005524">
    <property type="term" value="F:ATP binding"/>
    <property type="evidence" value="ECO:0007669"/>
    <property type="project" value="UniProtKB-KW"/>
</dbReference>
<dbReference type="PANTHER" id="PTHR45900:SF1">
    <property type="entry name" value="MITOCHONDRIAL DNA REPAIR PROTEIN RECA HOMOLOG-RELATED"/>
    <property type="match status" value="1"/>
</dbReference>
<reference evidence="6" key="1">
    <citation type="journal article" date="2015" name="Nature">
        <title>Complex archaea that bridge the gap between prokaryotes and eukaryotes.</title>
        <authorList>
            <person name="Spang A."/>
            <person name="Saw J.H."/>
            <person name="Jorgensen S.L."/>
            <person name="Zaremba-Niedzwiedzka K."/>
            <person name="Martijn J."/>
            <person name="Lind A.E."/>
            <person name="van Eijk R."/>
            <person name="Schleper C."/>
            <person name="Guy L."/>
            <person name="Ettema T.J."/>
        </authorList>
    </citation>
    <scope>NUCLEOTIDE SEQUENCE</scope>
</reference>
<protein>
    <recommendedName>
        <fullName evidence="5">RecA family profile 1 domain-containing protein</fullName>
    </recommendedName>
</protein>
<organism evidence="6">
    <name type="scientific">marine sediment metagenome</name>
    <dbReference type="NCBI Taxonomy" id="412755"/>
    <lineage>
        <taxon>unclassified sequences</taxon>
        <taxon>metagenomes</taxon>
        <taxon>ecological metagenomes</taxon>
    </lineage>
</organism>
<proteinExistence type="inferred from homology"/>
<dbReference type="GO" id="GO:0003697">
    <property type="term" value="F:single-stranded DNA binding"/>
    <property type="evidence" value="ECO:0007669"/>
    <property type="project" value="InterPro"/>
</dbReference>
<dbReference type="GO" id="GO:0005829">
    <property type="term" value="C:cytosol"/>
    <property type="evidence" value="ECO:0007669"/>
    <property type="project" value="TreeGrafter"/>
</dbReference>
<keyword evidence="4" id="KW-0233">DNA recombination</keyword>
<comment type="similarity">
    <text evidence="1">Belongs to the RecA family.</text>
</comment>
<dbReference type="Gene3D" id="3.40.50.300">
    <property type="entry name" value="P-loop containing nucleotide triphosphate hydrolases"/>
    <property type="match status" value="1"/>
</dbReference>
<accession>A0A0F9TFK3</accession>
<dbReference type="EMBL" id="LAZR01001715">
    <property type="protein sequence ID" value="KKN40243.1"/>
    <property type="molecule type" value="Genomic_DNA"/>
</dbReference>
<dbReference type="InterPro" id="IPR013765">
    <property type="entry name" value="DNA_recomb/repair_RecA"/>
</dbReference>
<evidence type="ECO:0000256" key="3">
    <source>
        <dbReference type="ARBA" id="ARBA00022840"/>
    </source>
</evidence>
<evidence type="ECO:0000256" key="1">
    <source>
        <dbReference type="ARBA" id="ARBA00009391"/>
    </source>
</evidence>
<feature type="domain" description="RecA family profile 1" evidence="5">
    <location>
        <begin position="32"/>
        <end position="195"/>
    </location>
</feature>
<sequence>MTDPKEVIERLQKSDGDLTVQLGREGDIIAEPTGYVSTRCPVLDFLIGRPGVPLGGISLWIGAYGSGKSTICLNILAEIQTRGGLAVVFDTEGRFSFSRAEKFGIDLDKLIIAQPDTLEELFKGLKRMIEAIRDGSFDQDVVIVVDGIAGAPLEKEAKGEKTALGAQSLLIRKELRVLTMLVNRQRIGLVITTQPRQKINLGGFTPSRTSWMGEDPLGHAALTTILLEKKSKIGDDPASPIGHVHLATLIDTRIAGCTDPECKTCCRKDFKRTFDFYSATGPDFYGSALDVLMEAGEITHTSGWYRFRDPEKKEKGFRRDDFEKVLMDKPEILEALSVILQGGHPDVPPVVEEKEDV</sequence>